<gene>
    <name evidence="3" type="primary">LOC113206654</name>
</gene>
<protein>
    <submittedName>
        <fullName evidence="3">Uncharacterized protein LOC113206654</fullName>
    </submittedName>
</protein>
<dbReference type="InterPro" id="IPR029138">
    <property type="entry name" value="SNAPC5"/>
</dbReference>
<dbReference type="KEGG" id="foc:113206654"/>
<dbReference type="Pfam" id="PF15497">
    <property type="entry name" value="SNAPC5"/>
    <property type="match status" value="1"/>
</dbReference>
<accession>A0A6J1SJ69</accession>
<dbReference type="GeneID" id="113206654"/>
<evidence type="ECO:0000256" key="1">
    <source>
        <dbReference type="SAM" id="Coils"/>
    </source>
</evidence>
<dbReference type="AlphaFoldDB" id="A0A6J1SJ69"/>
<dbReference type="GO" id="GO:0005634">
    <property type="term" value="C:nucleus"/>
    <property type="evidence" value="ECO:0007669"/>
    <property type="project" value="InterPro"/>
</dbReference>
<organism evidence="2 3">
    <name type="scientific">Frankliniella occidentalis</name>
    <name type="common">Western flower thrips</name>
    <name type="synonym">Euthrips occidentalis</name>
    <dbReference type="NCBI Taxonomy" id="133901"/>
    <lineage>
        <taxon>Eukaryota</taxon>
        <taxon>Metazoa</taxon>
        <taxon>Ecdysozoa</taxon>
        <taxon>Arthropoda</taxon>
        <taxon>Hexapoda</taxon>
        <taxon>Insecta</taxon>
        <taxon>Pterygota</taxon>
        <taxon>Neoptera</taxon>
        <taxon>Paraneoptera</taxon>
        <taxon>Thysanoptera</taxon>
        <taxon>Terebrantia</taxon>
        <taxon>Thripoidea</taxon>
        <taxon>Thripidae</taxon>
        <taxon>Frankliniella</taxon>
    </lineage>
</organism>
<dbReference type="Proteomes" id="UP000504606">
    <property type="component" value="Unplaced"/>
</dbReference>
<dbReference type="GO" id="GO:0006366">
    <property type="term" value="P:transcription by RNA polymerase II"/>
    <property type="evidence" value="ECO:0007669"/>
    <property type="project" value="InterPro"/>
</dbReference>
<evidence type="ECO:0000313" key="2">
    <source>
        <dbReference type="Proteomes" id="UP000504606"/>
    </source>
</evidence>
<dbReference type="GO" id="GO:0006384">
    <property type="term" value="P:transcription initiation at RNA polymerase III promoter"/>
    <property type="evidence" value="ECO:0007669"/>
    <property type="project" value="InterPro"/>
</dbReference>
<feature type="coiled-coil region" evidence="1">
    <location>
        <begin position="14"/>
        <end position="51"/>
    </location>
</feature>
<proteinExistence type="predicted"/>
<name>A0A6J1SJ69_FRAOC</name>
<dbReference type="OrthoDB" id="10527354at2759"/>
<sequence length="145" mass="16603">MTEKVTCSSRVGKLRRLVAEERRLLQEKASLELMLKNVQQLRNKLKVEQIQLSSNLQVELGGDYIEVPVKSLPLSPDPLDMEEEEDNVLNNKPSLNLNVNDLPRMFFGMDDDAEENEEEDSEEEIGCANEVLGNFNETEINFDDF</sequence>
<reference evidence="3" key="1">
    <citation type="submission" date="2025-08" db="UniProtKB">
        <authorList>
            <consortium name="RefSeq"/>
        </authorList>
    </citation>
    <scope>IDENTIFICATION</scope>
    <source>
        <tissue evidence="3">Whole organism</tissue>
    </source>
</reference>
<dbReference type="RefSeq" id="XP_026278611.1">
    <property type="nucleotide sequence ID" value="XM_026422826.2"/>
</dbReference>
<keyword evidence="2" id="KW-1185">Reference proteome</keyword>
<keyword evidence="1" id="KW-0175">Coiled coil</keyword>
<evidence type="ECO:0000313" key="3">
    <source>
        <dbReference type="RefSeq" id="XP_026278611.1"/>
    </source>
</evidence>